<reference evidence="3 4" key="1">
    <citation type="submission" date="2019-12" db="EMBL/GenBank/DDBJ databases">
        <title>Novel species isolated from a subtropical stream in China.</title>
        <authorList>
            <person name="Lu H."/>
        </authorList>
    </citation>
    <scope>NUCLEOTIDE SEQUENCE [LARGE SCALE GENOMIC DNA]</scope>
    <source>
        <strain evidence="3 4">CY13W</strain>
    </source>
</reference>
<dbReference type="SMART" id="SM00564">
    <property type="entry name" value="PQQ"/>
    <property type="match status" value="5"/>
</dbReference>
<dbReference type="InterPro" id="IPR002372">
    <property type="entry name" value="PQQ_rpt_dom"/>
</dbReference>
<dbReference type="RefSeq" id="WP_161040565.1">
    <property type="nucleotide sequence ID" value="NZ_WWCM01000014.1"/>
</dbReference>
<organism evidence="3 4">
    <name type="scientific">Duganella qianjiadongensis</name>
    <dbReference type="NCBI Taxonomy" id="2692176"/>
    <lineage>
        <taxon>Bacteria</taxon>
        <taxon>Pseudomonadati</taxon>
        <taxon>Pseudomonadota</taxon>
        <taxon>Betaproteobacteria</taxon>
        <taxon>Burkholderiales</taxon>
        <taxon>Oxalobacteraceae</taxon>
        <taxon>Telluria group</taxon>
        <taxon>Duganella</taxon>
    </lineage>
</organism>
<evidence type="ECO:0000256" key="1">
    <source>
        <dbReference type="SAM" id="MobiDB-lite"/>
    </source>
</evidence>
<gene>
    <name evidence="3" type="ORF">GTP27_18170</name>
</gene>
<evidence type="ECO:0000259" key="2">
    <source>
        <dbReference type="Pfam" id="PF13360"/>
    </source>
</evidence>
<dbReference type="Gene3D" id="2.130.10.10">
    <property type="entry name" value="YVTN repeat-like/Quinoprotein amine dehydrogenase"/>
    <property type="match status" value="1"/>
</dbReference>
<dbReference type="Pfam" id="PF13360">
    <property type="entry name" value="PQQ_2"/>
    <property type="match status" value="1"/>
</dbReference>
<dbReference type="SUPFAM" id="SSF50998">
    <property type="entry name" value="Quinoprotein alcohol dehydrogenase-like"/>
    <property type="match status" value="2"/>
</dbReference>
<dbReference type="PANTHER" id="PTHR34512">
    <property type="entry name" value="CELL SURFACE PROTEIN"/>
    <property type="match status" value="1"/>
</dbReference>
<proteinExistence type="predicted"/>
<comment type="caution">
    <text evidence="3">The sequence shown here is derived from an EMBL/GenBank/DDBJ whole genome shotgun (WGS) entry which is preliminary data.</text>
</comment>
<dbReference type="Proteomes" id="UP000478090">
    <property type="component" value="Unassembled WGS sequence"/>
</dbReference>
<feature type="region of interest" description="Disordered" evidence="1">
    <location>
        <begin position="12"/>
        <end position="34"/>
    </location>
</feature>
<sequence>MLTALVLGGCGGGSGSSTATAPAPVPEPPPPAPASLKVASGAISRVVAQNTSVRIEVVAQAANFTPSGTLYASASDGDGLMRAAVAVSSDSKGNYTFALDTQATKESGHYTGKLTIKLCSDEACNTAQAVPSISVPYDITVHSANSAWPGDQLTALTPWTGVPDWATFQGNNAHTGYVPVEIRPDQMQLRWKRGPVNSSSSGYNASISPLVAASGRFFAGSDKKLTAYQESDGKVLWSYDTAGLSNPGVNPPAVDNGVVYFAAGQQNTTYMIALDATDGSARMKSAMSSQWEHYLSPIVQDGAIYTNAGSYGGMYAFAATGDRLFFQGLPQTSMWSPASDGRSIFAYTGDALTILQPKTGTVLSTIRDSNFSNYVYQVGGAAVVGANGGVYAAAYANGYLNDGGIGNQLVRFDTAKGFLDWRVPGVYRVTPAYADGVLYAPNFNPYRLEARAETDGKLLWSWVPPQGSEISFHASPVVTKNLLFISTNVNTYALDLKTRKVVWSYPAPGYLAISASGLLYIQSPDALVTVNLK</sequence>
<dbReference type="Gene3D" id="2.40.128.630">
    <property type="match status" value="1"/>
</dbReference>
<evidence type="ECO:0000313" key="3">
    <source>
        <dbReference type="EMBL" id="MYM41247.1"/>
    </source>
</evidence>
<feature type="domain" description="Pyrrolo-quinoline quinone repeat" evidence="2">
    <location>
        <begin position="222"/>
        <end position="397"/>
    </location>
</feature>
<accession>A0ABW9VP06</accession>
<dbReference type="EMBL" id="WWCM01000014">
    <property type="protein sequence ID" value="MYM41247.1"/>
    <property type="molecule type" value="Genomic_DNA"/>
</dbReference>
<dbReference type="InterPro" id="IPR018391">
    <property type="entry name" value="PQQ_b-propeller_rpt"/>
</dbReference>
<feature type="compositionally biased region" description="Pro residues" evidence="1">
    <location>
        <begin position="23"/>
        <end position="33"/>
    </location>
</feature>
<protein>
    <submittedName>
        <fullName evidence="3">PQQ-binding-like beta-propeller repeat protein</fullName>
    </submittedName>
</protein>
<evidence type="ECO:0000313" key="4">
    <source>
        <dbReference type="Proteomes" id="UP000478090"/>
    </source>
</evidence>
<dbReference type="PANTHER" id="PTHR34512:SF30">
    <property type="entry name" value="OUTER MEMBRANE PROTEIN ASSEMBLY FACTOR BAMB"/>
    <property type="match status" value="1"/>
</dbReference>
<dbReference type="InterPro" id="IPR011047">
    <property type="entry name" value="Quinoprotein_ADH-like_sf"/>
</dbReference>
<name>A0ABW9VP06_9BURK</name>
<keyword evidence="4" id="KW-1185">Reference proteome</keyword>
<dbReference type="InterPro" id="IPR015943">
    <property type="entry name" value="WD40/YVTN_repeat-like_dom_sf"/>
</dbReference>